<dbReference type="KEGG" id="phu:Phum_PHUM200890"/>
<name>E0VH49_PEDHC</name>
<accession>E0VH49</accession>
<dbReference type="GeneID" id="8238488"/>
<reference evidence="1" key="2">
    <citation type="submission" date="2007-04" db="EMBL/GenBank/DDBJ databases">
        <title>The genome of the human body louse.</title>
        <authorList>
            <consortium name="The Human Body Louse Genome Consortium"/>
            <person name="Kirkness E."/>
            <person name="Walenz B."/>
            <person name="Hass B."/>
            <person name="Bruggner R."/>
            <person name="Strausberg R."/>
        </authorList>
    </citation>
    <scope>NUCLEOTIDE SEQUENCE</scope>
    <source>
        <strain evidence="1">USDA</strain>
    </source>
</reference>
<dbReference type="InParanoid" id="E0VH49"/>
<reference evidence="1" key="1">
    <citation type="submission" date="2007-04" db="EMBL/GenBank/DDBJ databases">
        <title>Annotation of Pediculus humanus corporis strain USDA.</title>
        <authorList>
            <person name="Kirkness E."/>
            <person name="Hannick L."/>
            <person name="Hass B."/>
            <person name="Bruggner R."/>
            <person name="Lawson D."/>
            <person name="Bidwell S."/>
            <person name="Joardar V."/>
            <person name="Caler E."/>
            <person name="Walenz B."/>
            <person name="Inman J."/>
            <person name="Schobel S."/>
            <person name="Galinsky K."/>
            <person name="Amedeo P."/>
            <person name="Strausberg R."/>
        </authorList>
    </citation>
    <scope>NUCLEOTIDE SEQUENCE</scope>
    <source>
        <strain evidence="1">USDA</strain>
    </source>
</reference>
<dbReference type="VEuPathDB" id="VectorBase:PHUM200890"/>
<evidence type="ECO:0000313" key="2">
    <source>
        <dbReference type="EnsemblMetazoa" id="PHUM200890-PA"/>
    </source>
</evidence>
<dbReference type="OrthoDB" id="341482at2759"/>
<dbReference type="AlphaFoldDB" id="E0VH49"/>
<evidence type="ECO:0000313" key="3">
    <source>
        <dbReference type="Proteomes" id="UP000009046"/>
    </source>
</evidence>
<gene>
    <name evidence="2" type="primary">8238488</name>
    <name evidence="1" type="ORF">Phum_PHUM200890</name>
</gene>
<dbReference type="InterPro" id="IPR019321">
    <property type="entry name" value="Nucleoporin_Nup88"/>
</dbReference>
<proteinExistence type="predicted"/>
<protein>
    <submittedName>
        <fullName evidence="1 2">Uncharacterized protein</fullName>
    </submittedName>
</protein>
<dbReference type="EMBL" id="DS235158">
    <property type="protein sequence ID" value="EEB12705.1"/>
    <property type="molecule type" value="Genomic_DNA"/>
</dbReference>
<keyword evidence="3" id="KW-1185">Reference proteome</keyword>
<dbReference type="EMBL" id="AAZO01002327">
    <property type="status" value="NOT_ANNOTATED_CDS"/>
    <property type="molecule type" value="Genomic_DNA"/>
</dbReference>
<dbReference type="Proteomes" id="UP000009046">
    <property type="component" value="Unassembled WGS sequence"/>
</dbReference>
<dbReference type="RefSeq" id="XP_002425443.1">
    <property type="nucleotide sequence ID" value="XM_002425398.1"/>
</dbReference>
<dbReference type="HOGENOM" id="CLU_2323150_0_0_1"/>
<dbReference type="Pfam" id="PF10168">
    <property type="entry name" value="Nup88"/>
    <property type="match status" value="1"/>
</dbReference>
<reference evidence="2" key="3">
    <citation type="submission" date="2021-02" db="UniProtKB">
        <authorList>
            <consortium name="EnsemblMetazoa"/>
        </authorList>
    </citation>
    <scope>IDENTIFICATION</scope>
    <source>
        <strain evidence="2">USDA</strain>
    </source>
</reference>
<sequence length="99" mass="11125">MGVGGVEEKNPFPELYPTEPPVFDVHFIRLNATVTKAVLWGPNGVMVMHIPKRWGPYGGFQGEKCKILTRDSKKKKGTLIKKDMTDFNPLLPHGHGKRI</sequence>
<dbReference type="CTD" id="8238488"/>
<organism>
    <name type="scientific">Pediculus humanus subsp. corporis</name>
    <name type="common">Body louse</name>
    <dbReference type="NCBI Taxonomy" id="121224"/>
    <lineage>
        <taxon>Eukaryota</taxon>
        <taxon>Metazoa</taxon>
        <taxon>Ecdysozoa</taxon>
        <taxon>Arthropoda</taxon>
        <taxon>Hexapoda</taxon>
        <taxon>Insecta</taxon>
        <taxon>Pterygota</taxon>
        <taxon>Neoptera</taxon>
        <taxon>Paraneoptera</taxon>
        <taxon>Psocodea</taxon>
        <taxon>Troctomorpha</taxon>
        <taxon>Phthiraptera</taxon>
        <taxon>Anoplura</taxon>
        <taxon>Pediculidae</taxon>
        <taxon>Pediculus</taxon>
    </lineage>
</organism>
<dbReference type="EnsemblMetazoa" id="PHUM200890-RA">
    <property type="protein sequence ID" value="PHUM200890-PA"/>
    <property type="gene ID" value="PHUM200890"/>
</dbReference>
<evidence type="ECO:0000313" key="1">
    <source>
        <dbReference type="EMBL" id="EEB12705.1"/>
    </source>
</evidence>